<dbReference type="Gene3D" id="2.40.420.20">
    <property type="match status" value="1"/>
</dbReference>
<dbReference type="Gene3D" id="2.40.50.100">
    <property type="match status" value="1"/>
</dbReference>
<dbReference type="GO" id="GO:0030313">
    <property type="term" value="C:cell envelope"/>
    <property type="evidence" value="ECO:0007669"/>
    <property type="project" value="UniProtKB-SubCell"/>
</dbReference>
<dbReference type="NCBIfam" id="TIGR01730">
    <property type="entry name" value="RND_mfp"/>
    <property type="match status" value="1"/>
</dbReference>
<dbReference type="GO" id="GO:0005886">
    <property type="term" value="C:plasma membrane"/>
    <property type="evidence" value="ECO:0007669"/>
    <property type="project" value="TreeGrafter"/>
</dbReference>
<dbReference type="Pfam" id="PF25944">
    <property type="entry name" value="Beta-barrel_RND"/>
    <property type="match status" value="1"/>
</dbReference>
<dbReference type="InterPro" id="IPR058624">
    <property type="entry name" value="MdtA-like_HH"/>
</dbReference>
<reference evidence="7 8" key="1">
    <citation type="submission" date="2020-10" db="EMBL/GenBank/DDBJ databases">
        <title>The genome sequence of Chitinilyticum litopenaei 4Y14.</title>
        <authorList>
            <person name="Liu Y."/>
        </authorList>
    </citation>
    <scope>NUCLEOTIDE SEQUENCE [LARGE SCALE GENOMIC DNA]</scope>
    <source>
        <strain evidence="7 8">4Y14</strain>
    </source>
</reference>
<dbReference type="GO" id="GO:0046677">
    <property type="term" value="P:response to antibiotic"/>
    <property type="evidence" value="ECO:0007669"/>
    <property type="project" value="TreeGrafter"/>
</dbReference>
<dbReference type="AlphaFoldDB" id="A0A8J7FZG5"/>
<comment type="similarity">
    <text evidence="2">Belongs to the membrane fusion protein (MFP) (TC 8.A.1) family.</text>
</comment>
<dbReference type="InterPro" id="IPR058627">
    <property type="entry name" value="MdtA-like_C"/>
</dbReference>
<evidence type="ECO:0000259" key="5">
    <source>
        <dbReference type="Pfam" id="PF25944"/>
    </source>
</evidence>
<dbReference type="InterPro" id="IPR058625">
    <property type="entry name" value="MdtA-like_BSH"/>
</dbReference>
<evidence type="ECO:0000259" key="3">
    <source>
        <dbReference type="Pfam" id="PF25876"/>
    </source>
</evidence>
<evidence type="ECO:0000259" key="4">
    <source>
        <dbReference type="Pfam" id="PF25917"/>
    </source>
</evidence>
<proteinExistence type="inferred from homology"/>
<evidence type="ECO:0000259" key="6">
    <source>
        <dbReference type="Pfam" id="PF25967"/>
    </source>
</evidence>
<dbReference type="EMBL" id="JADFUA010000003">
    <property type="protein sequence ID" value="MBE9609170.1"/>
    <property type="molecule type" value="Genomic_DNA"/>
</dbReference>
<organism evidence="7 8">
    <name type="scientific">Chitinilyticum piscinae</name>
    <dbReference type="NCBI Taxonomy" id="2866724"/>
    <lineage>
        <taxon>Bacteria</taxon>
        <taxon>Pseudomonadati</taxon>
        <taxon>Pseudomonadota</taxon>
        <taxon>Betaproteobacteria</taxon>
        <taxon>Neisseriales</taxon>
        <taxon>Chitinibacteraceae</taxon>
        <taxon>Chitinilyticum</taxon>
    </lineage>
</organism>
<dbReference type="Gene3D" id="1.10.287.470">
    <property type="entry name" value="Helix hairpin bin"/>
    <property type="match status" value="1"/>
</dbReference>
<name>A0A8J7FZG5_9NEIS</name>
<evidence type="ECO:0000256" key="1">
    <source>
        <dbReference type="ARBA" id="ARBA00004196"/>
    </source>
</evidence>
<feature type="domain" description="Multidrug resistance protein MdtA-like barrel-sandwich hybrid" evidence="4">
    <location>
        <begin position="66"/>
        <end position="208"/>
    </location>
</feature>
<protein>
    <submittedName>
        <fullName evidence="7">Efflux RND transporter periplasmic adaptor subunit</fullName>
    </submittedName>
</protein>
<evidence type="ECO:0000313" key="7">
    <source>
        <dbReference type="EMBL" id="MBE9609170.1"/>
    </source>
</evidence>
<dbReference type="PANTHER" id="PTHR30158">
    <property type="entry name" value="ACRA/E-RELATED COMPONENT OF DRUG EFFLUX TRANSPORTER"/>
    <property type="match status" value="1"/>
</dbReference>
<dbReference type="InterPro" id="IPR006143">
    <property type="entry name" value="RND_pump_MFP"/>
</dbReference>
<keyword evidence="8" id="KW-1185">Reference proteome</keyword>
<dbReference type="GO" id="GO:0022857">
    <property type="term" value="F:transmembrane transporter activity"/>
    <property type="evidence" value="ECO:0007669"/>
    <property type="project" value="InterPro"/>
</dbReference>
<comment type="subcellular location">
    <subcellularLocation>
        <location evidence="1">Cell envelope</location>
    </subcellularLocation>
</comment>
<evidence type="ECO:0000256" key="2">
    <source>
        <dbReference type="ARBA" id="ARBA00009477"/>
    </source>
</evidence>
<dbReference type="SUPFAM" id="SSF111369">
    <property type="entry name" value="HlyD-like secretion proteins"/>
    <property type="match status" value="1"/>
</dbReference>
<dbReference type="FunFam" id="2.40.420.20:FF:000001">
    <property type="entry name" value="Efflux RND transporter periplasmic adaptor subunit"/>
    <property type="match status" value="1"/>
</dbReference>
<evidence type="ECO:0000313" key="8">
    <source>
        <dbReference type="Proteomes" id="UP000604481"/>
    </source>
</evidence>
<gene>
    <name evidence="7" type="ORF">INR99_07400</name>
</gene>
<dbReference type="Pfam" id="PF25917">
    <property type="entry name" value="BSH_RND"/>
    <property type="match status" value="1"/>
</dbReference>
<dbReference type="Pfam" id="PF25876">
    <property type="entry name" value="HH_MFP_RND"/>
    <property type="match status" value="1"/>
</dbReference>
<dbReference type="Proteomes" id="UP000604481">
    <property type="component" value="Unassembled WGS sequence"/>
</dbReference>
<sequence length="398" mass="42489">MSETDYPFAAGIRRSLIAVALMAGLAACGEKAEQQAPPPAPVVVEKIALRNVPMQIELVGETAGYRDVEVRSRVNGILLKRTYTEGQFVQAGQVLFEIDPEPYKAALDQAKGALAQTMAALEKAKADRDRIIPLFKENAVSRKDYDDAMAAYDSALANSQSAQAKVKEAELNLGYTKVTAPISGVTSKVAQSEGSLIMASSGSPLTTISQFEPLYVNFSYSEQDRLTFERSVASGKMAVRDSSNWTAHIRLADGSTYDKVGRINFSDNRVDPKTGTIQARAIFDNKDGKLLPGQFVRLILDIGTRKDAIVVPERAITQSQADKLVMVVSASGDVEPRTVKLGSAVSGGVLVEEGIKPGEQIIVEGLMKARPGAKVQPMTASQMQAALAAKAASAPAAK</sequence>
<dbReference type="InterPro" id="IPR058626">
    <property type="entry name" value="MdtA-like_b-barrel"/>
</dbReference>
<comment type="caution">
    <text evidence="7">The sequence shown here is derived from an EMBL/GenBank/DDBJ whole genome shotgun (WGS) entry which is preliminary data.</text>
</comment>
<dbReference type="Pfam" id="PF25967">
    <property type="entry name" value="RND-MFP_C"/>
    <property type="match status" value="1"/>
</dbReference>
<accession>A0A8J7FZG5</accession>
<feature type="domain" description="Multidrug resistance protein MdtA-like beta-barrel" evidence="5">
    <location>
        <begin position="213"/>
        <end position="303"/>
    </location>
</feature>
<feature type="domain" description="Multidrug resistance protein MdtA-like alpha-helical hairpin" evidence="3">
    <location>
        <begin position="107"/>
        <end position="176"/>
    </location>
</feature>
<dbReference type="RefSeq" id="WP_194115684.1">
    <property type="nucleotide sequence ID" value="NZ_JADFUA010000003.1"/>
</dbReference>
<feature type="domain" description="Multidrug resistance protein MdtA-like C-terminal permuted SH3" evidence="6">
    <location>
        <begin position="307"/>
        <end position="366"/>
    </location>
</feature>
<dbReference type="Gene3D" id="2.40.30.170">
    <property type="match status" value="1"/>
</dbReference>